<evidence type="ECO:0000313" key="2">
    <source>
        <dbReference type="Proteomes" id="UP001597045"/>
    </source>
</evidence>
<dbReference type="EMBL" id="JBHTIS010000977">
    <property type="protein sequence ID" value="MFD1047214.1"/>
    <property type="molecule type" value="Genomic_DNA"/>
</dbReference>
<protein>
    <submittedName>
        <fullName evidence="1">Polysaccharide deacetylase family protein</fullName>
    </submittedName>
</protein>
<reference evidence="2" key="1">
    <citation type="journal article" date="2019" name="Int. J. Syst. Evol. Microbiol.">
        <title>The Global Catalogue of Microorganisms (GCM) 10K type strain sequencing project: providing services to taxonomists for standard genome sequencing and annotation.</title>
        <authorList>
            <consortium name="The Broad Institute Genomics Platform"/>
            <consortium name="The Broad Institute Genome Sequencing Center for Infectious Disease"/>
            <person name="Wu L."/>
            <person name="Ma J."/>
        </authorList>
    </citation>
    <scope>NUCLEOTIDE SEQUENCE [LARGE SCALE GENOMIC DNA]</scope>
    <source>
        <strain evidence="2">JCM 31486</strain>
    </source>
</reference>
<sequence>MPARVINITVHGIGDPPRELDPGEDRTWVTTDQFTQVLDAVVGRDDVRLTFDDGNASDVEIALPELVARGLTAEFFVLAGLLDEP</sequence>
<feature type="non-terminal residue" evidence="1">
    <location>
        <position position="85"/>
    </location>
</feature>
<accession>A0ABW3MDA1</accession>
<name>A0ABW3MDA1_9PSEU</name>
<dbReference type="InterPro" id="IPR011330">
    <property type="entry name" value="Glyco_hydro/deAcase_b/a-brl"/>
</dbReference>
<dbReference type="Gene3D" id="3.20.20.370">
    <property type="entry name" value="Glycoside hydrolase/deacetylase"/>
    <property type="match status" value="1"/>
</dbReference>
<comment type="caution">
    <text evidence="1">The sequence shown here is derived from an EMBL/GenBank/DDBJ whole genome shotgun (WGS) entry which is preliminary data.</text>
</comment>
<dbReference type="SUPFAM" id="SSF88713">
    <property type="entry name" value="Glycoside hydrolase/deacetylase"/>
    <property type="match status" value="1"/>
</dbReference>
<keyword evidence="2" id="KW-1185">Reference proteome</keyword>
<evidence type="ECO:0000313" key="1">
    <source>
        <dbReference type="EMBL" id="MFD1047214.1"/>
    </source>
</evidence>
<proteinExistence type="predicted"/>
<dbReference type="Proteomes" id="UP001597045">
    <property type="component" value="Unassembled WGS sequence"/>
</dbReference>
<organism evidence="1 2">
    <name type="scientific">Kibdelosporangium lantanae</name>
    <dbReference type="NCBI Taxonomy" id="1497396"/>
    <lineage>
        <taxon>Bacteria</taxon>
        <taxon>Bacillati</taxon>
        <taxon>Actinomycetota</taxon>
        <taxon>Actinomycetes</taxon>
        <taxon>Pseudonocardiales</taxon>
        <taxon>Pseudonocardiaceae</taxon>
        <taxon>Kibdelosporangium</taxon>
    </lineage>
</organism>
<gene>
    <name evidence="1" type="ORF">ACFQ1S_17490</name>
</gene>